<feature type="compositionally biased region" description="Polar residues" evidence="1">
    <location>
        <begin position="75"/>
        <end position="85"/>
    </location>
</feature>
<keyword evidence="3" id="KW-1185">Reference proteome</keyword>
<accession>A0ABR1HBV3</accession>
<evidence type="ECO:0000313" key="2">
    <source>
        <dbReference type="EMBL" id="KAK7418644.1"/>
    </source>
</evidence>
<feature type="compositionally biased region" description="Basic residues" evidence="1">
    <location>
        <begin position="56"/>
        <end position="65"/>
    </location>
</feature>
<dbReference type="Proteomes" id="UP001498476">
    <property type="component" value="Unassembled WGS sequence"/>
</dbReference>
<feature type="compositionally biased region" description="Polar residues" evidence="1">
    <location>
        <begin position="21"/>
        <end position="44"/>
    </location>
</feature>
<comment type="caution">
    <text evidence="2">The sequence shown here is derived from an EMBL/GenBank/DDBJ whole genome shotgun (WGS) entry which is preliminary data.</text>
</comment>
<evidence type="ECO:0000313" key="3">
    <source>
        <dbReference type="Proteomes" id="UP001498476"/>
    </source>
</evidence>
<organism evidence="2 3">
    <name type="scientific">Neonectria punicea</name>
    <dbReference type="NCBI Taxonomy" id="979145"/>
    <lineage>
        <taxon>Eukaryota</taxon>
        <taxon>Fungi</taxon>
        <taxon>Dikarya</taxon>
        <taxon>Ascomycota</taxon>
        <taxon>Pezizomycotina</taxon>
        <taxon>Sordariomycetes</taxon>
        <taxon>Hypocreomycetidae</taxon>
        <taxon>Hypocreales</taxon>
        <taxon>Nectriaceae</taxon>
        <taxon>Neonectria</taxon>
    </lineage>
</organism>
<name>A0ABR1HBV3_9HYPO</name>
<feature type="compositionally biased region" description="Low complexity" evidence="1">
    <location>
        <begin position="128"/>
        <end position="141"/>
    </location>
</feature>
<reference evidence="2 3" key="1">
    <citation type="journal article" date="2025" name="Microbiol. Resour. Announc.">
        <title>Draft genome sequences for Neonectria magnoliae and Neonectria punicea, canker pathogens of Liriodendron tulipifera and Acer saccharum in West Virginia.</title>
        <authorList>
            <person name="Petronek H.M."/>
            <person name="Kasson M.T."/>
            <person name="Metheny A.M."/>
            <person name="Stauder C.M."/>
            <person name="Lovett B."/>
            <person name="Lynch S.C."/>
            <person name="Garnas J.R."/>
            <person name="Kasson L.R."/>
            <person name="Stajich J.E."/>
        </authorList>
    </citation>
    <scope>NUCLEOTIDE SEQUENCE [LARGE SCALE GENOMIC DNA]</scope>
    <source>
        <strain evidence="2 3">NRRL 64653</strain>
    </source>
</reference>
<feature type="compositionally biased region" description="Polar residues" evidence="1">
    <location>
        <begin position="105"/>
        <end position="119"/>
    </location>
</feature>
<gene>
    <name evidence="2" type="ORF">QQX98_003833</name>
</gene>
<feature type="region of interest" description="Disordered" evidence="1">
    <location>
        <begin position="1"/>
        <end position="149"/>
    </location>
</feature>
<sequence>MTAQAEPWTQPVSMKPDTVTKEISQSHSQTPANLRFGQQGSRPSSARESRMANKTTGKRNTHRVNKATVDAAATRCTSSQVTSRVLNWLKDPDGPWQPLRLVPTSDDQPADASNDTNQYDRGGDHGYAQQISQEAQASQEAGVSKAAGP</sequence>
<dbReference type="EMBL" id="JAZAVJ010000045">
    <property type="protein sequence ID" value="KAK7418644.1"/>
    <property type="molecule type" value="Genomic_DNA"/>
</dbReference>
<evidence type="ECO:0000256" key="1">
    <source>
        <dbReference type="SAM" id="MobiDB-lite"/>
    </source>
</evidence>
<protein>
    <submittedName>
        <fullName evidence="2">Uncharacterized protein</fullName>
    </submittedName>
</protein>
<proteinExistence type="predicted"/>